<comment type="caution">
    <text evidence="1">The sequence shown here is derived from an EMBL/GenBank/DDBJ whole genome shotgun (WGS) entry which is preliminary data.</text>
</comment>
<proteinExistence type="predicted"/>
<accession>A0A4Y2VTH0</accession>
<gene>
    <name evidence="1" type="ORF">AVEN_247396_1</name>
</gene>
<dbReference type="AlphaFoldDB" id="A0A4Y2VTH0"/>
<evidence type="ECO:0000313" key="2">
    <source>
        <dbReference type="Proteomes" id="UP000499080"/>
    </source>
</evidence>
<name>A0A4Y2VTH0_ARAVE</name>
<sequence length="20" mass="2313">MFLFPTDSIERHIKTAVGHI</sequence>
<dbReference type="Proteomes" id="UP000499080">
    <property type="component" value="Unassembled WGS sequence"/>
</dbReference>
<keyword evidence="2" id="KW-1185">Reference proteome</keyword>
<protein>
    <submittedName>
        <fullName evidence="1">Uncharacterized protein</fullName>
    </submittedName>
</protein>
<evidence type="ECO:0000313" key="1">
    <source>
        <dbReference type="EMBL" id="GBO28703.1"/>
    </source>
</evidence>
<reference evidence="1 2" key="1">
    <citation type="journal article" date="2019" name="Sci. Rep.">
        <title>Orb-weaving spider Araneus ventricosus genome elucidates the spidroin gene catalogue.</title>
        <authorList>
            <person name="Kono N."/>
            <person name="Nakamura H."/>
            <person name="Ohtoshi R."/>
            <person name="Moran D.A.P."/>
            <person name="Shinohara A."/>
            <person name="Yoshida Y."/>
            <person name="Fujiwara M."/>
            <person name="Mori M."/>
            <person name="Tomita M."/>
            <person name="Arakawa K."/>
        </authorList>
    </citation>
    <scope>NUCLEOTIDE SEQUENCE [LARGE SCALE GENOMIC DNA]</scope>
</reference>
<organism evidence="1 2">
    <name type="scientific">Araneus ventricosus</name>
    <name type="common">Orbweaver spider</name>
    <name type="synonym">Epeira ventricosa</name>
    <dbReference type="NCBI Taxonomy" id="182803"/>
    <lineage>
        <taxon>Eukaryota</taxon>
        <taxon>Metazoa</taxon>
        <taxon>Ecdysozoa</taxon>
        <taxon>Arthropoda</taxon>
        <taxon>Chelicerata</taxon>
        <taxon>Arachnida</taxon>
        <taxon>Araneae</taxon>
        <taxon>Araneomorphae</taxon>
        <taxon>Entelegynae</taxon>
        <taxon>Araneoidea</taxon>
        <taxon>Araneidae</taxon>
        <taxon>Araneus</taxon>
    </lineage>
</organism>
<feature type="non-terminal residue" evidence="1">
    <location>
        <position position="20"/>
    </location>
</feature>
<dbReference type="EMBL" id="BGPR01051793">
    <property type="protein sequence ID" value="GBO28703.1"/>
    <property type="molecule type" value="Genomic_DNA"/>
</dbReference>